<feature type="region of interest" description="Disordered" evidence="1">
    <location>
        <begin position="327"/>
        <end position="348"/>
    </location>
</feature>
<proteinExistence type="predicted"/>
<feature type="signal peptide" evidence="2">
    <location>
        <begin position="1"/>
        <end position="15"/>
    </location>
</feature>
<dbReference type="Proteomes" id="UP000192927">
    <property type="component" value="Unassembled WGS sequence"/>
</dbReference>
<evidence type="ECO:0000313" key="3">
    <source>
        <dbReference type="EMBL" id="SLM38651.1"/>
    </source>
</evidence>
<dbReference type="AlphaFoldDB" id="A0A1W5D6J0"/>
<name>A0A1W5D6J0_9LECA</name>
<sequence length="654" mass="71811">MLVILLAALAVQLTALIVPASVFNPMCVTVFVFAVSVVFMSATPVMSGPIFSTPLVPTSVPATSAIPASITSTSPATITDTILLAAHLAPTATSPLAPPRTRNANVATGVFGHVQADPERLTTRDRTVRPWGFARATAPGRVQAREDFYVPPPGILKPEQAPKKHPPPATPLEFPVCTPKAQCPGSFPDNVDLFTLFALPRSLDDINEEHVNILNINVDRDVPLSMLIPQAYLPPATWESDPCQSGGSDVFPAPLVSLATLSNGSDIPGHEVFYNKMKELVLNNDDIFRFINREPTLPGHVEARVAQFRKFFEALYAMCEYWDTSHDNDTTPAPKQSMPPEDNAMDTNQDCSEAQAPITEDDKGPYLGRRLGTGRDMPMHYREEAVKALVETIAWCFRCQVSNPRNHAKLKLGNMFVPVYQTALAYRPHQDRQRARLGFVEGPLLAIQCRAETVFRLAGEQEGEGHGEMLDLLREVGAMLLLAQERARQGKVEVAPGTDQWWATAPRWGGGPGGEIGIAEAASADEAPPAQKDDEAAVADPEADEPSVRLEDKKRRKLEKRRQRKNRRGSSAYHNLQAPASSWDKKTTYARIGKEEGSEYDDVYLVSSINHHLCILRLRVHAHFVEYLTTGMVPGADGGSVEERPWATSNRKDT</sequence>
<feature type="chain" id="PRO_5012145106" evidence="2">
    <location>
        <begin position="16"/>
        <end position="654"/>
    </location>
</feature>
<evidence type="ECO:0000256" key="2">
    <source>
        <dbReference type="SAM" id="SignalP"/>
    </source>
</evidence>
<reference evidence="4" key="1">
    <citation type="submission" date="2017-03" db="EMBL/GenBank/DDBJ databases">
        <authorList>
            <person name="Sharma R."/>
            <person name="Thines M."/>
        </authorList>
    </citation>
    <scope>NUCLEOTIDE SEQUENCE [LARGE SCALE GENOMIC DNA]</scope>
</reference>
<protein>
    <submittedName>
        <fullName evidence="3">Uncharacterized protein</fullName>
    </submittedName>
</protein>
<accession>A0A1W5D6J0</accession>
<organism evidence="3 4">
    <name type="scientific">Lasallia pustulata</name>
    <dbReference type="NCBI Taxonomy" id="136370"/>
    <lineage>
        <taxon>Eukaryota</taxon>
        <taxon>Fungi</taxon>
        <taxon>Dikarya</taxon>
        <taxon>Ascomycota</taxon>
        <taxon>Pezizomycotina</taxon>
        <taxon>Lecanoromycetes</taxon>
        <taxon>OSLEUM clade</taxon>
        <taxon>Umbilicariomycetidae</taxon>
        <taxon>Umbilicariales</taxon>
        <taxon>Umbilicariaceae</taxon>
        <taxon>Lasallia</taxon>
    </lineage>
</organism>
<keyword evidence="4" id="KW-1185">Reference proteome</keyword>
<evidence type="ECO:0000313" key="4">
    <source>
        <dbReference type="Proteomes" id="UP000192927"/>
    </source>
</evidence>
<dbReference type="EMBL" id="FWEW01002631">
    <property type="protein sequence ID" value="SLM38651.1"/>
    <property type="molecule type" value="Genomic_DNA"/>
</dbReference>
<evidence type="ECO:0000256" key="1">
    <source>
        <dbReference type="SAM" id="MobiDB-lite"/>
    </source>
</evidence>
<feature type="region of interest" description="Disordered" evidence="1">
    <location>
        <begin position="498"/>
        <end position="517"/>
    </location>
</feature>
<feature type="compositionally biased region" description="Basic residues" evidence="1">
    <location>
        <begin position="554"/>
        <end position="568"/>
    </location>
</feature>
<keyword evidence="2" id="KW-0732">Signal</keyword>
<feature type="region of interest" description="Disordered" evidence="1">
    <location>
        <begin position="524"/>
        <end position="580"/>
    </location>
</feature>